<accession>A0A080VV04</accession>
<dbReference type="RefSeq" id="WP_003119898.1">
    <property type="nucleotide sequence ID" value="NZ_AP017302.1"/>
</dbReference>
<reference evidence="6" key="2">
    <citation type="submission" date="2015-06" db="EMBL/GenBank/DDBJ databases">
        <authorList>
            <person name="Radhakrishnan Rajesh"/>
            <person name="Underwood Anthony"/>
            <person name="Al-Shahib Ali"/>
        </authorList>
    </citation>
    <scope>NUCLEOTIDE SEQUENCE [LARGE SCALE GENOMIC DNA]</scope>
    <source>
        <strain evidence="6">P19_London_7_VIM_2_05_10</strain>
    </source>
</reference>
<sequence>MNKSLDSDSITTAIMALRRLRDTHPEQYRELLPLCASGLVETLVGQSDGDDRRKAETQSETIARWTWLQLLGWAQNNSLSQQQIESLYSIVEGIRSCRPLMQERARLLQLARG</sequence>
<evidence type="ECO:0000313" key="2">
    <source>
        <dbReference type="EMBL" id="CRP02664.1"/>
    </source>
</evidence>
<reference evidence="2" key="1">
    <citation type="submission" date="2015-06" db="EMBL/GenBank/DDBJ databases">
        <authorList>
            <person name="Radhakrishnan R."/>
            <person name="Underwood A."/>
            <person name="Al-Shahib A."/>
        </authorList>
    </citation>
    <scope>NUCLEOTIDE SEQUENCE</scope>
    <source>
        <strain evidence="2">P19_London_7_VIM_2_05_10</strain>
    </source>
</reference>
<dbReference type="EMBL" id="NFFZ01000002">
    <property type="protein sequence ID" value="OTI65296.1"/>
    <property type="molecule type" value="Genomic_DNA"/>
</dbReference>
<dbReference type="EMBL" id="NSNE01000001">
    <property type="protein sequence ID" value="RPM23159.1"/>
    <property type="molecule type" value="Genomic_DNA"/>
</dbReference>
<protein>
    <submittedName>
        <fullName evidence="3">Uncharacterized protein</fullName>
    </submittedName>
</protein>
<gene>
    <name evidence="4" type="ORF">ALP65_00214</name>
    <name evidence="3" type="ORF">CAZ10_05895</name>
    <name evidence="1" type="ORF">CCBH4851_00668</name>
    <name evidence="5" type="ORF">IPC1295_01250</name>
    <name evidence="2" type="ORF">PAERUG_P19_London_7_VIM_2_05_10_03189</name>
</gene>
<evidence type="ECO:0000313" key="1">
    <source>
        <dbReference type="EMBL" id="ALI59366.1"/>
    </source>
</evidence>
<dbReference type="Proteomes" id="UP000270834">
    <property type="component" value="Unassembled WGS sequence"/>
</dbReference>
<dbReference type="PATRIC" id="fig|287.1484.peg.5674"/>
<reference evidence="4 8" key="6">
    <citation type="submission" date="2018-08" db="EMBL/GenBank/DDBJ databases">
        <title>Recombination of ecologically and evolutionarily significant loci maintains genetic cohesion in the Pseudomonas syringae species complex.</title>
        <authorList>
            <person name="Dillon M."/>
            <person name="Thakur S."/>
            <person name="Almeida R.N.D."/>
            <person name="Weir B.S."/>
            <person name="Guttman D.S."/>
        </authorList>
    </citation>
    <scope>NUCLEOTIDE SEQUENCE [LARGE SCALE GENOMIC DNA]</scope>
    <source>
        <strain evidence="4 8">ICMP 7846</strain>
    </source>
</reference>
<evidence type="ECO:0000313" key="6">
    <source>
        <dbReference type="Proteomes" id="UP000045039"/>
    </source>
</evidence>
<evidence type="ECO:0000313" key="5">
    <source>
        <dbReference type="EMBL" id="RPM23159.1"/>
    </source>
</evidence>
<evidence type="ECO:0000313" key="9">
    <source>
        <dbReference type="Proteomes" id="UP000284767"/>
    </source>
</evidence>
<reference evidence="5 9" key="7">
    <citation type="submission" date="2019-01" db="EMBL/GenBank/DDBJ databases">
        <title>The Pseudomonas aeruginosa pan-genome provides new insights on its population structure, horizontal gene transfer and pathogenicity.</title>
        <authorList>
            <person name="Freschi L."/>
            <person name="Vincent A.T."/>
            <person name="Jeukens J."/>
            <person name="Emond-Rheault J.-G."/>
            <person name="Kukavica-Ibrulj I."/>
            <person name="Dupont M.-J."/>
            <person name="Charette S.J."/>
            <person name="Boyle B."/>
            <person name="Levesque R.C."/>
        </authorList>
    </citation>
    <scope>NUCLEOTIDE SEQUENCE [LARGE SCALE GENOMIC DNA]</scope>
    <source>
        <strain evidence="5 9">PA-W36</strain>
    </source>
</reference>
<evidence type="ECO:0000313" key="7">
    <source>
        <dbReference type="Proteomes" id="UP000194857"/>
    </source>
</evidence>
<name>A0A080VV04_PSEAI</name>
<dbReference type="Proteomes" id="UP000045039">
    <property type="component" value="Unassembled WGS sequence"/>
</dbReference>
<evidence type="ECO:0000313" key="3">
    <source>
        <dbReference type="EMBL" id="OTI65296.1"/>
    </source>
</evidence>
<dbReference type="AlphaFoldDB" id="A0A080VV04"/>
<organism evidence="3 7">
    <name type="scientific">Pseudomonas aeruginosa</name>
    <dbReference type="NCBI Taxonomy" id="287"/>
    <lineage>
        <taxon>Bacteria</taxon>
        <taxon>Pseudomonadati</taxon>
        <taxon>Pseudomonadota</taxon>
        <taxon>Gammaproteobacteria</taxon>
        <taxon>Pseudomonadales</taxon>
        <taxon>Pseudomonadaceae</taxon>
        <taxon>Pseudomonas</taxon>
    </lineage>
</organism>
<evidence type="ECO:0000313" key="8">
    <source>
        <dbReference type="Proteomes" id="UP000270834"/>
    </source>
</evidence>
<dbReference type="EMBL" id="KT454971">
    <property type="protein sequence ID" value="ALI59366.1"/>
    <property type="molecule type" value="Genomic_DNA"/>
</dbReference>
<dbReference type="Proteomes" id="UP000284767">
    <property type="component" value="Unassembled WGS sequence"/>
</dbReference>
<dbReference type="EMBL" id="CVVU01000203">
    <property type="protein sequence ID" value="CRP02664.1"/>
    <property type="molecule type" value="Genomic_DNA"/>
</dbReference>
<reference evidence="3 7" key="4">
    <citation type="submission" date="2017-05" db="EMBL/GenBank/DDBJ databases">
        <authorList>
            <person name="Song R."/>
            <person name="Chenine A.L."/>
            <person name="Ruprecht R.M."/>
        </authorList>
    </citation>
    <scope>NUCLEOTIDE SEQUENCE [LARGE SCALE GENOMIC DNA]</scope>
    <source>
        <strain evidence="3 7">S567_C10_BS</strain>
    </source>
</reference>
<evidence type="ECO:0000313" key="4">
    <source>
        <dbReference type="EMBL" id="RMS59932.1"/>
    </source>
</evidence>
<proteinExistence type="predicted"/>
<dbReference type="Proteomes" id="UP000194857">
    <property type="component" value="Unassembled WGS sequence"/>
</dbReference>
<reference evidence="1" key="3">
    <citation type="submission" date="2015-08" db="EMBL/GenBank/DDBJ databases">
        <title>Pseudomonas aeruginosa strain CCBH4851 chromosome region.</title>
        <authorList>
            <person name="Silveira M.C."/>
            <person name="Carvalho-Assef A.P.D."/>
            <person name="Albano R.M."/>
        </authorList>
    </citation>
    <scope>NUCLEOTIDE SEQUENCE</scope>
    <source>
        <strain evidence="1">CCBH4851</strain>
    </source>
</reference>
<reference evidence="5 9" key="5">
    <citation type="submission" date="2017-08" db="EMBL/GenBank/DDBJ databases">
        <authorList>
            <person name="Feschi L."/>
            <person name="Jeukens J."/>
            <person name="Emond-Rheault J.-G."/>
            <person name="Kukavica-Ibrulj I."/>
            <person name="Boyle B."/>
            <person name="Levesque R.C."/>
        </authorList>
    </citation>
    <scope>NUCLEOTIDE SEQUENCE [LARGE SCALE GENOMIC DNA]</scope>
    <source>
        <strain evidence="5 9">PA-W36</strain>
    </source>
</reference>
<dbReference type="EMBL" id="RBSQ01000363">
    <property type="protein sequence ID" value="RMS59932.1"/>
    <property type="molecule type" value="Genomic_DNA"/>
</dbReference>